<organism evidence="1 2">
    <name type="scientific">Schistosoma margrebowiei</name>
    <dbReference type="NCBI Taxonomy" id="48269"/>
    <lineage>
        <taxon>Eukaryota</taxon>
        <taxon>Metazoa</taxon>
        <taxon>Spiralia</taxon>
        <taxon>Lophotrochozoa</taxon>
        <taxon>Platyhelminthes</taxon>
        <taxon>Trematoda</taxon>
        <taxon>Digenea</taxon>
        <taxon>Strigeidida</taxon>
        <taxon>Schistosomatoidea</taxon>
        <taxon>Schistosomatidae</taxon>
        <taxon>Schistosoma</taxon>
    </lineage>
</organism>
<name>A0A3P8DM31_9TREM</name>
<proteinExistence type="predicted"/>
<accession>A0A3P8DM31</accession>
<reference evidence="1 2" key="1">
    <citation type="submission" date="2018-11" db="EMBL/GenBank/DDBJ databases">
        <authorList>
            <consortium name="Pathogen Informatics"/>
        </authorList>
    </citation>
    <scope>NUCLEOTIDE SEQUENCE [LARGE SCALE GENOMIC DNA]</scope>
    <source>
        <strain evidence="1 2">Zambia</strain>
    </source>
</reference>
<keyword evidence="2" id="KW-1185">Reference proteome</keyword>
<dbReference type="Proteomes" id="UP000277204">
    <property type="component" value="Unassembled WGS sequence"/>
</dbReference>
<dbReference type="EMBL" id="UZAI01019366">
    <property type="protein sequence ID" value="VDP44801.1"/>
    <property type="molecule type" value="Genomic_DNA"/>
</dbReference>
<gene>
    <name evidence="1" type="ORF">SMRZ_LOCUS22835</name>
</gene>
<evidence type="ECO:0000313" key="1">
    <source>
        <dbReference type="EMBL" id="VDP44801.1"/>
    </source>
</evidence>
<evidence type="ECO:0000313" key="2">
    <source>
        <dbReference type="Proteomes" id="UP000277204"/>
    </source>
</evidence>
<protein>
    <submittedName>
        <fullName evidence="1">Uncharacterized protein</fullName>
    </submittedName>
</protein>
<sequence length="66" mass="7713">MSLGHCGHAFRSLRPPLIQFPFQVPPDSPITLLLNHYNSFLFLIIVKVSNLFCEERHDQVFDKFIK</sequence>
<dbReference type="AlphaFoldDB" id="A0A3P8DM31"/>